<keyword evidence="3" id="KW-1185">Reference proteome</keyword>
<dbReference type="InterPro" id="IPR005811">
    <property type="entry name" value="SUCC_ACL_C"/>
</dbReference>
<protein>
    <submittedName>
        <fullName evidence="2">Protein FdrA</fullName>
    </submittedName>
</protein>
<dbReference type="Proteomes" id="UP001299970">
    <property type="component" value="Unassembled WGS sequence"/>
</dbReference>
<evidence type="ECO:0000313" key="3">
    <source>
        <dbReference type="Proteomes" id="UP001299970"/>
    </source>
</evidence>
<evidence type="ECO:0000259" key="1">
    <source>
        <dbReference type="Pfam" id="PF00549"/>
    </source>
</evidence>
<dbReference type="PANTHER" id="PTHR11117:SF24">
    <property type="entry name" value="PROTEIN FDRA"/>
    <property type="match status" value="1"/>
</dbReference>
<feature type="domain" description="ATP-citrate synthase/succinyl-CoA ligase C-terminal" evidence="1">
    <location>
        <begin position="344"/>
        <end position="498"/>
    </location>
</feature>
<reference evidence="2 3" key="1">
    <citation type="submission" date="2022-03" db="EMBL/GenBank/DDBJ databases">
        <title>Pseudonocardia alaer sp. nov., a novel actinomycete isolated from reed forest soil.</title>
        <authorList>
            <person name="Wang L."/>
        </authorList>
    </citation>
    <scope>NUCLEOTIDE SEQUENCE [LARGE SCALE GENOMIC DNA]</scope>
    <source>
        <strain evidence="2 3">Y-16303</strain>
    </source>
</reference>
<evidence type="ECO:0000313" key="2">
    <source>
        <dbReference type="EMBL" id="MCH6170413.1"/>
    </source>
</evidence>
<proteinExistence type="predicted"/>
<dbReference type="Gene3D" id="3.40.50.261">
    <property type="entry name" value="Succinyl-CoA synthetase domains"/>
    <property type="match status" value="2"/>
</dbReference>
<dbReference type="EMBL" id="JAKXMK010000032">
    <property type="protein sequence ID" value="MCH6170413.1"/>
    <property type="molecule type" value="Genomic_DNA"/>
</dbReference>
<dbReference type="Gene3D" id="3.40.50.720">
    <property type="entry name" value="NAD(P)-binding Rossmann-like Domain"/>
    <property type="match status" value="1"/>
</dbReference>
<dbReference type="InterPro" id="IPR016102">
    <property type="entry name" value="Succinyl-CoA_synth-like"/>
</dbReference>
<organism evidence="2 3">
    <name type="scientific">Pseudonocardia alaniniphila</name>
    <dbReference type="NCBI Taxonomy" id="75291"/>
    <lineage>
        <taxon>Bacteria</taxon>
        <taxon>Bacillati</taxon>
        <taxon>Actinomycetota</taxon>
        <taxon>Actinomycetes</taxon>
        <taxon>Pseudonocardiales</taxon>
        <taxon>Pseudonocardiaceae</taxon>
        <taxon>Pseudonocardia</taxon>
    </lineage>
</organism>
<name>A0ABS9TPV0_9PSEU</name>
<gene>
    <name evidence="2" type="ORF">MMF94_32325</name>
</gene>
<dbReference type="RefSeq" id="WP_241041221.1">
    <property type="nucleotide sequence ID" value="NZ_BAAAJF010000030.1"/>
</dbReference>
<dbReference type="SUPFAM" id="SSF52210">
    <property type="entry name" value="Succinyl-CoA synthetase domains"/>
    <property type="match status" value="2"/>
</dbReference>
<dbReference type="Pfam" id="PF00549">
    <property type="entry name" value="Ligase_CoA"/>
    <property type="match status" value="1"/>
</dbReference>
<accession>A0ABS9TPV0</accession>
<dbReference type="PANTHER" id="PTHR11117">
    <property type="entry name" value="SUCCINYL-COA LIGASE SUBUNIT ALPHA"/>
    <property type="match status" value="1"/>
</dbReference>
<comment type="caution">
    <text evidence="2">The sequence shown here is derived from an EMBL/GenBank/DDBJ whole genome shotgun (WGS) entry which is preliminary data.</text>
</comment>
<sequence length="536" mass="55416">MIHALKLYPETYVDSIVQLSGTRALFAVDGVDWASAAMATPANVETLRGEGFDDPALATGGANDLVIAVRAVSHEVADAAREAGEKAIFAAPDASGAVGQRPARTLDEALRCQPASSVAIVSVPGDYAALEAHKALSAGLHVLLFSDNVSVEDEIVLKDRARDLGLLVMGPGAGTAMLGQTCLGFANVVRQGRVAVVAAAGTGAQEAAALLDRWGVGVAHVIGLGGRDLSARVRGRMAIAAVRALVADEATDAILLVSKPPDAEVAREVVAAAAGKPLVAALIGVHDDVKVPPDVTVTRTLEAGAVAAVRLMGGREPDVSAGLAERVRVAAADLPGRRTLVRGLFSGGTLCYESLVVLADVLGDVYSNTPLRPELGLPAPAQAHTCLDLGEEEYTKGRPHPMIDPQARIELLREQGADPTVAAIVLDVVLGHGAHPDPAAELAPVCAEITAARGPCIVVYVLGTDQDPQGLDRQRDAFRRAGCLVTETAARASLAAAALARREPALAEKAPMSELVSESLLQRFREASAERGEGVR</sequence>